<proteinExistence type="predicted"/>
<dbReference type="OMA" id="MMVEYFE"/>
<dbReference type="PANTHER" id="PTHR13228:SF3">
    <property type="entry name" value="CONSERVED OLIGOMERIC GOLGI COMPLEX SUBUNIT 5"/>
    <property type="match status" value="1"/>
</dbReference>
<dbReference type="InterPro" id="IPR048485">
    <property type="entry name" value="COG5_helical"/>
</dbReference>
<protein>
    <recommendedName>
        <fullName evidence="2">Conserved oligomeric Golgi complex subunit 5</fullName>
    </recommendedName>
</protein>
<evidence type="ECO:0000256" key="3">
    <source>
        <dbReference type="ARBA" id="ARBA00023034"/>
    </source>
</evidence>
<dbReference type="Pfam" id="PF10392">
    <property type="entry name" value="COG5_N"/>
    <property type="match status" value="1"/>
</dbReference>
<dbReference type="InterPro" id="IPR019465">
    <property type="entry name" value="Cog5"/>
</dbReference>
<evidence type="ECO:0000256" key="1">
    <source>
        <dbReference type="ARBA" id="ARBA00004395"/>
    </source>
</evidence>
<accession>A0A913ZQQ5</accession>
<sequence length="817" mass="91117">MSSGAKMDPELQKRLQEDETLQEFLQDDFNVQEHTNQVMQSMAITEQLSKLAEGISLLDKELHAQVSAHHEDLLSQATGIETLEGVLQMMNTRIESLQSAVERIRNKIVEPYNKIVARTAQLRRLQEACDLLRRIIRILYLSKRLHSQLQGGAREITKAAQSLNELDFLYHGVDLKGIEVIEQDTLFIRKARRDVERQAQKMLHQGMETQNQSQVATSLQVFHNLGCLHETVDRIVDESQEAVKKNIQEALNVQTPSQPQFQPGRGGPGRASMPATGNTATFRATLWTNLSKLMDQIYATCGQVQHLQKVLSKKRDPVTHVCFMEELKKEGRTNIMESFWKSLTSTLKGEFADTANASTFVKQAFEGEYPKLLRLFNELWKRLQQFSLATPTAGGDSVYLASPKAETFAEQEMGEYSSEKALKESLSTFENAYLTRSLSRLFDPINLVFPSGASSPPSDDEVESIAKSIASELNVASVDTGLSLLVARNVAKTVKLYCAKCEQLLSTDGEATQVIASPTSGQMRNVADVNSLFHFHQAVCKVVDSMSNFPGQAVQVVQLALQDIVALMSNALKPLLNSIFDSIEAIILTMHNEDFKGGQPGGPGKEAIDAPCSLYMRELQGFIARVQIDYLAPFKCTDFVIDSVHPMACEAIELFVRHASLIRPLGEGGKMRLAADFAQMELAVVPLCRRVSDLGRPYKLLRAFRPLLFQTSEHISNSAALGEIIPYSTALHFLFARAPQEVMSPHEIAGWSTTRYSQWLSEHTSEKERLALIRGTLEAYVQSVRARQGKEFAPIYPIMIDLLQRGTQATGSDMPHV</sequence>
<dbReference type="Pfam" id="PF20649">
    <property type="entry name" value="COG5_C"/>
    <property type="match status" value="1"/>
</dbReference>
<dbReference type="EnsemblMetazoa" id="XM_038198094.1">
    <property type="protein sequence ID" value="XP_038054022.1"/>
    <property type="gene ID" value="LOC119726441"/>
</dbReference>
<evidence type="ECO:0000259" key="7">
    <source>
        <dbReference type="Pfam" id="PF20649"/>
    </source>
</evidence>
<keyword evidence="3" id="KW-0333">Golgi apparatus</keyword>
<evidence type="ECO:0000259" key="6">
    <source>
        <dbReference type="Pfam" id="PF10392"/>
    </source>
</evidence>
<evidence type="ECO:0000313" key="8">
    <source>
        <dbReference type="EnsemblMetazoa" id="XP_038054022.1"/>
    </source>
</evidence>
<keyword evidence="5" id="KW-0175">Coiled coil</keyword>
<feature type="coiled-coil region" evidence="5">
    <location>
        <begin position="80"/>
        <end position="107"/>
    </location>
</feature>
<dbReference type="GeneID" id="119726441"/>
<dbReference type="OrthoDB" id="18786at2759"/>
<evidence type="ECO:0000313" key="9">
    <source>
        <dbReference type="Proteomes" id="UP000887568"/>
    </source>
</evidence>
<reference evidence="8" key="1">
    <citation type="submission" date="2022-11" db="UniProtKB">
        <authorList>
            <consortium name="EnsemblMetazoa"/>
        </authorList>
    </citation>
    <scope>IDENTIFICATION</scope>
</reference>
<keyword evidence="4" id="KW-0472">Membrane</keyword>
<dbReference type="CTD" id="10466"/>
<name>A0A913ZQQ5_PATMI</name>
<dbReference type="PANTHER" id="PTHR13228">
    <property type="entry name" value="CONSERVED OLIGOMERIC GOLGI COMPLEX COMPONENT 5"/>
    <property type="match status" value="1"/>
</dbReference>
<organism evidence="8 9">
    <name type="scientific">Patiria miniata</name>
    <name type="common">Bat star</name>
    <name type="synonym">Asterina miniata</name>
    <dbReference type="NCBI Taxonomy" id="46514"/>
    <lineage>
        <taxon>Eukaryota</taxon>
        <taxon>Metazoa</taxon>
        <taxon>Echinodermata</taxon>
        <taxon>Eleutherozoa</taxon>
        <taxon>Asterozoa</taxon>
        <taxon>Asteroidea</taxon>
        <taxon>Valvatacea</taxon>
        <taxon>Valvatida</taxon>
        <taxon>Asterinidae</taxon>
        <taxon>Patiria</taxon>
    </lineage>
</organism>
<dbReference type="InterPro" id="IPR049176">
    <property type="entry name" value="COG5_N"/>
</dbReference>
<dbReference type="GO" id="GO:0006891">
    <property type="term" value="P:intra-Golgi vesicle-mediated transport"/>
    <property type="evidence" value="ECO:0007669"/>
    <property type="project" value="InterPro"/>
</dbReference>
<comment type="subcellular location">
    <subcellularLocation>
        <location evidence="1">Golgi apparatus membrane</location>
        <topology evidence="1">Peripheral membrane protein</topology>
    </subcellularLocation>
</comment>
<keyword evidence="9" id="KW-1185">Reference proteome</keyword>
<evidence type="ECO:0000256" key="4">
    <source>
        <dbReference type="ARBA" id="ARBA00023136"/>
    </source>
</evidence>
<dbReference type="RefSeq" id="XP_038054022.1">
    <property type="nucleotide sequence ID" value="XM_038198094.1"/>
</dbReference>
<dbReference type="Proteomes" id="UP000887568">
    <property type="component" value="Unplaced"/>
</dbReference>
<feature type="domain" description="Conserved oligomeric Golgi complex subunit 5 N-terminal" evidence="6">
    <location>
        <begin position="23"/>
        <end position="145"/>
    </location>
</feature>
<feature type="domain" description="Conserved oligomeric Golgi complex subunit 5 helical" evidence="7">
    <location>
        <begin position="175"/>
        <end position="380"/>
    </location>
</feature>
<dbReference type="GO" id="GO:0017119">
    <property type="term" value="C:Golgi transport complex"/>
    <property type="evidence" value="ECO:0007669"/>
    <property type="project" value="InterPro"/>
</dbReference>
<evidence type="ECO:0000256" key="5">
    <source>
        <dbReference type="SAM" id="Coils"/>
    </source>
</evidence>
<dbReference type="AlphaFoldDB" id="A0A913ZQQ5"/>
<evidence type="ECO:0000256" key="2">
    <source>
        <dbReference type="ARBA" id="ARBA00020974"/>
    </source>
</evidence>
<dbReference type="GO" id="GO:0000139">
    <property type="term" value="C:Golgi membrane"/>
    <property type="evidence" value="ECO:0007669"/>
    <property type="project" value="UniProtKB-SubCell"/>
</dbReference>